<gene>
    <name evidence="3" type="ORF">DENIS_3941</name>
</gene>
<reference evidence="4" key="2">
    <citation type="submission" date="2019-01" db="EMBL/GenBank/DDBJ databases">
        <title>Genome sequence of Desulfonema ishimotonii strain Tokyo 01.</title>
        <authorList>
            <person name="Fukui M."/>
        </authorList>
    </citation>
    <scope>NUCLEOTIDE SEQUENCE [LARGE SCALE GENOMIC DNA]</scope>
    <source>
        <strain evidence="4">Tokyo 01</strain>
    </source>
</reference>
<feature type="region of interest" description="Disordered" evidence="1">
    <location>
        <begin position="307"/>
        <end position="336"/>
    </location>
</feature>
<comment type="caution">
    <text evidence="3">The sequence shown here is derived from an EMBL/GenBank/DDBJ whole genome shotgun (WGS) entry which is preliminary data.</text>
</comment>
<dbReference type="Gene3D" id="3.40.50.300">
    <property type="entry name" value="P-loop containing nucleotide triphosphate hydrolases"/>
    <property type="match status" value="1"/>
</dbReference>
<dbReference type="EMBL" id="BEXT01000001">
    <property type="protein sequence ID" value="GBC62956.1"/>
    <property type="molecule type" value="Genomic_DNA"/>
</dbReference>
<evidence type="ECO:0000313" key="3">
    <source>
        <dbReference type="EMBL" id="GBC62956.1"/>
    </source>
</evidence>
<proteinExistence type="predicted"/>
<feature type="transmembrane region" description="Helical" evidence="2">
    <location>
        <begin position="26"/>
        <end position="50"/>
    </location>
</feature>
<keyword evidence="2" id="KW-0472">Membrane</keyword>
<evidence type="ECO:0000256" key="1">
    <source>
        <dbReference type="SAM" id="MobiDB-lite"/>
    </source>
</evidence>
<sequence>MRQPADNIRFRAGLVSVAVLGLLTDYFISTFAAFCVVAGVAGSVMAWFAAGALIDLSCKLADASAAWNRARAERYSVHGGNGFYLSVDQKTGEMATFQRQRKAAPLTRIEADEQTAEAVPVMPQIAESLTLFIAGEQGAGKTTLLSHIAEDRANRGHDVLIIDSHGYDGKYGPFPICGAGRNYGEIDQAFSDLLGEMDERYQRYPDNYKTVSVLIDEFSLLFRKCRNAKEFLESGMTEFRKVGLRLVICTHSLQARYVNMKGGMDMMNGVEKLLLRYAQGERWGELSKYKGHVARCILPGPYVHGSGARHTGTGDLNPNKHRGERERHDNHDRYDAMTPDPCLIPDMNQDLYIFDPDPEPVRRVYESHREKMMVEMYEAGHSLNSIAKAVWGSSNGRRTKQIKGVLTQFKLL</sequence>
<dbReference type="InterPro" id="IPR027417">
    <property type="entry name" value="P-loop_NTPase"/>
</dbReference>
<dbReference type="SUPFAM" id="SSF52540">
    <property type="entry name" value="P-loop containing nucleoside triphosphate hydrolases"/>
    <property type="match status" value="1"/>
</dbReference>
<dbReference type="RefSeq" id="WP_124330081.1">
    <property type="nucleotide sequence ID" value="NZ_BEXT01000001.1"/>
</dbReference>
<keyword evidence="2" id="KW-0812">Transmembrane</keyword>
<dbReference type="OrthoDB" id="490016at2"/>
<protein>
    <submittedName>
        <fullName evidence="3">Uncharacterized protein</fullName>
    </submittedName>
</protein>
<keyword evidence="4" id="KW-1185">Reference proteome</keyword>
<reference evidence="4" key="1">
    <citation type="submission" date="2017-11" db="EMBL/GenBank/DDBJ databases">
        <authorList>
            <person name="Watanabe M."/>
            <person name="Kojima H."/>
        </authorList>
    </citation>
    <scope>NUCLEOTIDE SEQUENCE [LARGE SCALE GENOMIC DNA]</scope>
    <source>
        <strain evidence="4">Tokyo 01</strain>
    </source>
</reference>
<accession>A0A401G169</accession>
<dbReference type="CDD" id="cd01127">
    <property type="entry name" value="TrwB_TraG_TraD_VirD4"/>
    <property type="match status" value="1"/>
</dbReference>
<dbReference type="AlphaFoldDB" id="A0A401G169"/>
<organism evidence="3 4">
    <name type="scientific">Desulfonema ishimotonii</name>
    <dbReference type="NCBI Taxonomy" id="45657"/>
    <lineage>
        <taxon>Bacteria</taxon>
        <taxon>Pseudomonadati</taxon>
        <taxon>Thermodesulfobacteriota</taxon>
        <taxon>Desulfobacteria</taxon>
        <taxon>Desulfobacterales</taxon>
        <taxon>Desulfococcaceae</taxon>
        <taxon>Desulfonema</taxon>
    </lineage>
</organism>
<name>A0A401G169_9BACT</name>
<dbReference type="Proteomes" id="UP000288096">
    <property type="component" value="Unassembled WGS sequence"/>
</dbReference>
<evidence type="ECO:0000256" key="2">
    <source>
        <dbReference type="SAM" id="Phobius"/>
    </source>
</evidence>
<evidence type="ECO:0000313" key="4">
    <source>
        <dbReference type="Proteomes" id="UP000288096"/>
    </source>
</evidence>
<keyword evidence="2" id="KW-1133">Transmembrane helix</keyword>
<feature type="compositionally biased region" description="Basic and acidic residues" evidence="1">
    <location>
        <begin position="321"/>
        <end position="335"/>
    </location>
</feature>